<feature type="region of interest" description="Disordered" evidence="3">
    <location>
        <begin position="300"/>
        <end position="388"/>
    </location>
</feature>
<dbReference type="GO" id="GO:0016787">
    <property type="term" value="F:hydrolase activity"/>
    <property type="evidence" value="ECO:0007669"/>
    <property type="project" value="UniProtKB-KW"/>
</dbReference>
<evidence type="ECO:0000256" key="3">
    <source>
        <dbReference type="SAM" id="MobiDB-lite"/>
    </source>
</evidence>
<dbReference type="InterPro" id="IPR014001">
    <property type="entry name" value="Helicase_ATP-bd"/>
</dbReference>
<dbReference type="PANTHER" id="PTHR47958">
    <property type="entry name" value="ATP-DEPENDENT RNA HELICASE DBP3"/>
    <property type="match status" value="1"/>
</dbReference>
<accession>A0A7S4T4Y6</accession>
<dbReference type="AlphaFoldDB" id="A0A7S4T4Y6"/>
<proteinExistence type="predicted"/>
<organism evidence="5">
    <name type="scientific">Alexandrium monilatum</name>
    <dbReference type="NCBI Taxonomy" id="311494"/>
    <lineage>
        <taxon>Eukaryota</taxon>
        <taxon>Sar</taxon>
        <taxon>Alveolata</taxon>
        <taxon>Dinophyceae</taxon>
        <taxon>Gonyaulacales</taxon>
        <taxon>Pyrocystaceae</taxon>
        <taxon>Alexandrium</taxon>
    </lineage>
</organism>
<dbReference type="PROSITE" id="PS51192">
    <property type="entry name" value="HELICASE_ATP_BIND_1"/>
    <property type="match status" value="1"/>
</dbReference>
<keyword evidence="2" id="KW-0347">Helicase</keyword>
<keyword evidence="2" id="KW-0067">ATP-binding</keyword>
<keyword evidence="2" id="KW-0547">Nucleotide-binding</keyword>
<dbReference type="GO" id="GO:0004386">
    <property type="term" value="F:helicase activity"/>
    <property type="evidence" value="ECO:0007669"/>
    <property type="project" value="UniProtKB-KW"/>
</dbReference>
<dbReference type="SUPFAM" id="SSF52540">
    <property type="entry name" value="P-loop containing nucleoside triphosphate hydrolases"/>
    <property type="match status" value="1"/>
</dbReference>
<evidence type="ECO:0000313" key="5">
    <source>
        <dbReference type="EMBL" id="CAE4665615.1"/>
    </source>
</evidence>
<gene>
    <name evidence="5" type="ORF">AMON00008_LOCUS62689</name>
</gene>
<dbReference type="GO" id="GO:0003676">
    <property type="term" value="F:nucleic acid binding"/>
    <property type="evidence" value="ECO:0007669"/>
    <property type="project" value="InterPro"/>
</dbReference>
<feature type="compositionally biased region" description="Low complexity" evidence="3">
    <location>
        <begin position="324"/>
        <end position="349"/>
    </location>
</feature>
<protein>
    <recommendedName>
        <fullName evidence="4">Helicase ATP-binding domain-containing protein</fullName>
    </recommendedName>
</protein>
<dbReference type="EMBL" id="HBNR01087463">
    <property type="protein sequence ID" value="CAE4665615.1"/>
    <property type="molecule type" value="Transcribed_RNA"/>
</dbReference>
<dbReference type="Pfam" id="PF00270">
    <property type="entry name" value="DEAD"/>
    <property type="match status" value="1"/>
</dbReference>
<reference evidence="5" key="1">
    <citation type="submission" date="2021-01" db="EMBL/GenBank/DDBJ databases">
        <authorList>
            <person name="Corre E."/>
            <person name="Pelletier E."/>
            <person name="Niang G."/>
            <person name="Scheremetjew M."/>
            <person name="Finn R."/>
            <person name="Kale V."/>
            <person name="Holt S."/>
            <person name="Cochrane G."/>
            <person name="Meng A."/>
            <person name="Brown T."/>
            <person name="Cohen L."/>
        </authorList>
    </citation>
    <scope>NUCLEOTIDE SEQUENCE</scope>
    <source>
        <strain evidence="5">CCMP3105</strain>
    </source>
</reference>
<sequence length="388" mass="40385">MGAKRKTAEEEWADPGADKSYEIDWSEQLRRPFKRGFVPYGSDAGEGEAQKKRRSLGLELVEDPAGEDATPLPLDSFEELGVLPPWVLDALRDDFRYEPSPLQAQALPIALAGQNLVAVAPPGRGQPGAYLVPAALHVDDQPPLTDEDPGPVVLVLASTQEAATKITEEATALLSHSARSARHPDGMRAVCVSGGGTRSEKMKELSSKGAHIVVGTPKRVHDMASKEQISLLRVTMLVLDGADKMMDLGFEGEMRELAGWVRPERQTAVFAATWPKTLHDLARNLCFAGGDPVRFNAKGNPKAAAGGGADPEAKAAAKEKAAPKVKAAAKPAPAAAKAAPAAAKAKAAPAGGGEPAEDGAAAAGGEAGLGEEPEAAAALAAGDFPEEW</sequence>
<feature type="compositionally biased region" description="Basic and acidic residues" evidence="3">
    <location>
        <begin position="311"/>
        <end position="322"/>
    </location>
</feature>
<feature type="domain" description="Helicase ATP-binding" evidence="4">
    <location>
        <begin position="107"/>
        <end position="292"/>
    </location>
</feature>
<dbReference type="SMART" id="SM00487">
    <property type="entry name" value="DEXDc"/>
    <property type="match status" value="1"/>
</dbReference>
<dbReference type="Gene3D" id="3.40.50.300">
    <property type="entry name" value="P-loop containing nucleotide triphosphate hydrolases"/>
    <property type="match status" value="1"/>
</dbReference>
<dbReference type="InterPro" id="IPR011545">
    <property type="entry name" value="DEAD/DEAH_box_helicase_dom"/>
</dbReference>
<evidence type="ECO:0000256" key="1">
    <source>
        <dbReference type="ARBA" id="ARBA00022801"/>
    </source>
</evidence>
<keyword evidence="1" id="KW-0378">Hydrolase</keyword>
<dbReference type="GO" id="GO:0005524">
    <property type="term" value="F:ATP binding"/>
    <property type="evidence" value="ECO:0007669"/>
    <property type="project" value="InterPro"/>
</dbReference>
<dbReference type="InterPro" id="IPR027417">
    <property type="entry name" value="P-loop_NTPase"/>
</dbReference>
<evidence type="ECO:0000259" key="4">
    <source>
        <dbReference type="PROSITE" id="PS51192"/>
    </source>
</evidence>
<name>A0A7S4T4Y6_9DINO</name>
<evidence type="ECO:0000256" key="2">
    <source>
        <dbReference type="ARBA" id="ARBA00022806"/>
    </source>
</evidence>